<organism evidence="1 2">
    <name type="scientific">Polyporus arcularius HHB13444</name>
    <dbReference type="NCBI Taxonomy" id="1314778"/>
    <lineage>
        <taxon>Eukaryota</taxon>
        <taxon>Fungi</taxon>
        <taxon>Dikarya</taxon>
        <taxon>Basidiomycota</taxon>
        <taxon>Agaricomycotina</taxon>
        <taxon>Agaricomycetes</taxon>
        <taxon>Polyporales</taxon>
        <taxon>Polyporaceae</taxon>
        <taxon>Polyporus</taxon>
    </lineage>
</organism>
<sequence>MLDHGDEFLATRMIRYGMSLRGTRAYWLARRAELVDMIRVQGSPHLRMMPAQPVDSVASLSIEIPT</sequence>
<keyword evidence="2" id="KW-1185">Reference proteome</keyword>
<gene>
    <name evidence="1" type="ORF">K466DRAFT_584175</name>
</gene>
<dbReference type="EMBL" id="ML211060">
    <property type="protein sequence ID" value="TFK89923.1"/>
    <property type="molecule type" value="Genomic_DNA"/>
</dbReference>
<protein>
    <submittedName>
        <fullName evidence="1">Uncharacterized protein</fullName>
    </submittedName>
</protein>
<dbReference type="InParanoid" id="A0A5C3PUW2"/>
<accession>A0A5C3PUW2</accession>
<evidence type="ECO:0000313" key="2">
    <source>
        <dbReference type="Proteomes" id="UP000308197"/>
    </source>
</evidence>
<evidence type="ECO:0000313" key="1">
    <source>
        <dbReference type="EMBL" id="TFK89923.1"/>
    </source>
</evidence>
<name>A0A5C3PUW2_9APHY</name>
<dbReference type="AlphaFoldDB" id="A0A5C3PUW2"/>
<reference evidence="1 2" key="1">
    <citation type="journal article" date="2019" name="Nat. Ecol. Evol.">
        <title>Megaphylogeny resolves global patterns of mushroom evolution.</title>
        <authorList>
            <person name="Varga T."/>
            <person name="Krizsan K."/>
            <person name="Foldi C."/>
            <person name="Dima B."/>
            <person name="Sanchez-Garcia M."/>
            <person name="Sanchez-Ramirez S."/>
            <person name="Szollosi G.J."/>
            <person name="Szarkandi J.G."/>
            <person name="Papp V."/>
            <person name="Albert L."/>
            <person name="Andreopoulos W."/>
            <person name="Angelini C."/>
            <person name="Antonin V."/>
            <person name="Barry K.W."/>
            <person name="Bougher N.L."/>
            <person name="Buchanan P."/>
            <person name="Buyck B."/>
            <person name="Bense V."/>
            <person name="Catcheside P."/>
            <person name="Chovatia M."/>
            <person name="Cooper J."/>
            <person name="Damon W."/>
            <person name="Desjardin D."/>
            <person name="Finy P."/>
            <person name="Geml J."/>
            <person name="Haridas S."/>
            <person name="Hughes K."/>
            <person name="Justo A."/>
            <person name="Karasinski D."/>
            <person name="Kautmanova I."/>
            <person name="Kiss B."/>
            <person name="Kocsube S."/>
            <person name="Kotiranta H."/>
            <person name="LaButti K.M."/>
            <person name="Lechner B.E."/>
            <person name="Liimatainen K."/>
            <person name="Lipzen A."/>
            <person name="Lukacs Z."/>
            <person name="Mihaltcheva S."/>
            <person name="Morgado L.N."/>
            <person name="Niskanen T."/>
            <person name="Noordeloos M.E."/>
            <person name="Ohm R.A."/>
            <person name="Ortiz-Santana B."/>
            <person name="Ovrebo C."/>
            <person name="Racz N."/>
            <person name="Riley R."/>
            <person name="Savchenko A."/>
            <person name="Shiryaev A."/>
            <person name="Soop K."/>
            <person name="Spirin V."/>
            <person name="Szebenyi C."/>
            <person name="Tomsovsky M."/>
            <person name="Tulloss R.E."/>
            <person name="Uehling J."/>
            <person name="Grigoriev I.V."/>
            <person name="Vagvolgyi C."/>
            <person name="Papp T."/>
            <person name="Martin F.M."/>
            <person name="Miettinen O."/>
            <person name="Hibbett D.S."/>
            <person name="Nagy L.G."/>
        </authorList>
    </citation>
    <scope>NUCLEOTIDE SEQUENCE [LARGE SCALE GENOMIC DNA]</scope>
    <source>
        <strain evidence="1 2">HHB13444</strain>
    </source>
</reference>
<proteinExistence type="predicted"/>
<dbReference type="Proteomes" id="UP000308197">
    <property type="component" value="Unassembled WGS sequence"/>
</dbReference>